<sequence>MRIATCDHHEVTLPEQHRFPMGKYAALRELLLGEGIVRADQLVAAEPAAIDDVMAVHDAEYVQGFLGGTLDRKAIQRIGFPWSQDMVMRSLASVGATLVALESAFEFGLGASLAGGTHHAHADFGSGFCVFNDLAVAARRALDTGRARRVLVFDVDVHQGDGTAALFTDEPRVFTCSIHGARNFPARKQVSDLDVALADGTGDAAYLLALERALDEALERSQPDLVLYQGGVDVLGTDTLGRLDLSLHGVRERDRTALGRFRGEGLPVVLTLGGGYADPIEDTIAAYANTHREAAALATLDGPTRPRNRDTDGNVDVNGDVPGAPSDARTR</sequence>
<gene>
    <name evidence="5" type="primary">acuC</name>
    <name evidence="5" type="ORF">Pla163_01210</name>
</gene>
<dbReference type="InterPro" id="IPR000286">
    <property type="entry name" value="HDACs"/>
</dbReference>
<evidence type="ECO:0000313" key="6">
    <source>
        <dbReference type="Proteomes" id="UP000319342"/>
    </source>
</evidence>
<protein>
    <submittedName>
        <fullName evidence="5">Acetoin utilization protein AcuC</fullName>
    </submittedName>
</protein>
<dbReference type="SUPFAM" id="SSF52768">
    <property type="entry name" value="Arginase/deacetylase"/>
    <property type="match status" value="1"/>
</dbReference>
<dbReference type="EMBL" id="CP036290">
    <property type="protein sequence ID" value="QDU83025.1"/>
    <property type="molecule type" value="Genomic_DNA"/>
</dbReference>
<evidence type="ECO:0000256" key="3">
    <source>
        <dbReference type="SAM" id="MobiDB-lite"/>
    </source>
</evidence>
<dbReference type="AlphaFoldDB" id="A0A518CUX3"/>
<dbReference type="PANTHER" id="PTHR10625:SF19">
    <property type="entry name" value="HISTONE DEACETYLASE 12"/>
    <property type="match status" value="1"/>
</dbReference>
<comment type="similarity">
    <text evidence="1">Belongs to the histone deacetylase family.</text>
</comment>
<accession>A0A518CUX3</accession>
<dbReference type="GO" id="GO:0016787">
    <property type="term" value="F:hydrolase activity"/>
    <property type="evidence" value="ECO:0007669"/>
    <property type="project" value="UniProtKB-KW"/>
</dbReference>
<dbReference type="PANTHER" id="PTHR10625">
    <property type="entry name" value="HISTONE DEACETYLASE HDAC1-RELATED"/>
    <property type="match status" value="1"/>
</dbReference>
<feature type="domain" description="Histone deacetylase" evidence="4">
    <location>
        <begin position="17"/>
        <end position="284"/>
    </location>
</feature>
<dbReference type="PRINTS" id="PR01270">
    <property type="entry name" value="HDASUPER"/>
</dbReference>
<dbReference type="InterPro" id="IPR037138">
    <property type="entry name" value="His_deacetylse_dom_sf"/>
</dbReference>
<dbReference type="CDD" id="cd09993">
    <property type="entry name" value="HDAC_classIV"/>
    <property type="match status" value="1"/>
</dbReference>
<dbReference type="Pfam" id="PF00850">
    <property type="entry name" value="Hist_deacetyl"/>
    <property type="match status" value="1"/>
</dbReference>
<dbReference type="Proteomes" id="UP000319342">
    <property type="component" value="Chromosome"/>
</dbReference>
<dbReference type="GO" id="GO:0040029">
    <property type="term" value="P:epigenetic regulation of gene expression"/>
    <property type="evidence" value="ECO:0007669"/>
    <property type="project" value="TreeGrafter"/>
</dbReference>
<dbReference type="InterPro" id="IPR023696">
    <property type="entry name" value="Ureohydrolase_dom_sf"/>
</dbReference>
<keyword evidence="6" id="KW-1185">Reference proteome</keyword>
<feature type="region of interest" description="Disordered" evidence="3">
    <location>
        <begin position="298"/>
        <end position="331"/>
    </location>
</feature>
<dbReference type="GO" id="GO:0004407">
    <property type="term" value="F:histone deacetylase activity"/>
    <property type="evidence" value="ECO:0007669"/>
    <property type="project" value="InterPro"/>
</dbReference>
<feature type="compositionally biased region" description="Low complexity" evidence="3">
    <location>
        <begin position="314"/>
        <end position="323"/>
    </location>
</feature>
<dbReference type="InterPro" id="IPR023801">
    <property type="entry name" value="His_deacetylse_dom"/>
</dbReference>
<evidence type="ECO:0000256" key="1">
    <source>
        <dbReference type="ARBA" id="ARBA00005947"/>
    </source>
</evidence>
<evidence type="ECO:0000256" key="2">
    <source>
        <dbReference type="ARBA" id="ARBA00022801"/>
    </source>
</evidence>
<name>A0A518CUX3_9BACT</name>
<dbReference type="RefSeq" id="WP_145181982.1">
    <property type="nucleotide sequence ID" value="NZ_CP036290.1"/>
</dbReference>
<reference evidence="5 6" key="1">
    <citation type="submission" date="2019-02" db="EMBL/GenBank/DDBJ databases">
        <title>Deep-cultivation of Planctomycetes and their phenomic and genomic characterization uncovers novel biology.</title>
        <authorList>
            <person name="Wiegand S."/>
            <person name="Jogler M."/>
            <person name="Boedeker C."/>
            <person name="Pinto D."/>
            <person name="Vollmers J."/>
            <person name="Rivas-Marin E."/>
            <person name="Kohn T."/>
            <person name="Peeters S.H."/>
            <person name="Heuer A."/>
            <person name="Rast P."/>
            <person name="Oberbeckmann S."/>
            <person name="Bunk B."/>
            <person name="Jeske O."/>
            <person name="Meyerdierks A."/>
            <person name="Storesund J.E."/>
            <person name="Kallscheuer N."/>
            <person name="Luecker S."/>
            <person name="Lage O.M."/>
            <person name="Pohl T."/>
            <person name="Merkel B.J."/>
            <person name="Hornburger P."/>
            <person name="Mueller R.-W."/>
            <person name="Bruemmer F."/>
            <person name="Labrenz M."/>
            <person name="Spormann A.M."/>
            <person name="Op den Camp H."/>
            <person name="Overmann J."/>
            <person name="Amann R."/>
            <person name="Jetten M.S.M."/>
            <person name="Mascher T."/>
            <person name="Medema M.H."/>
            <person name="Devos D.P."/>
            <person name="Kaster A.-K."/>
            <person name="Ovreas L."/>
            <person name="Rohde M."/>
            <person name="Galperin M.Y."/>
            <person name="Jogler C."/>
        </authorList>
    </citation>
    <scope>NUCLEOTIDE SEQUENCE [LARGE SCALE GENOMIC DNA]</scope>
    <source>
        <strain evidence="5 6">Pla163</strain>
    </source>
</reference>
<proteinExistence type="inferred from homology"/>
<organism evidence="5 6">
    <name type="scientific">Rohdeia mirabilis</name>
    <dbReference type="NCBI Taxonomy" id="2528008"/>
    <lineage>
        <taxon>Bacteria</taxon>
        <taxon>Pseudomonadati</taxon>
        <taxon>Planctomycetota</taxon>
        <taxon>Planctomycetia</taxon>
        <taxon>Planctomycetia incertae sedis</taxon>
        <taxon>Rohdeia</taxon>
    </lineage>
</organism>
<evidence type="ECO:0000313" key="5">
    <source>
        <dbReference type="EMBL" id="QDU83025.1"/>
    </source>
</evidence>
<dbReference type="Gene3D" id="3.40.800.20">
    <property type="entry name" value="Histone deacetylase domain"/>
    <property type="match status" value="1"/>
</dbReference>
<evidence type="ECO:0000259" key="4">
    <source>
        <dbReference type="Pfam" id="PF00850"/>
    </source>
</evidence>
<dbReference type="OrthoDB" id="9808367at2"/>
<dbReference type="InterPro" id="IPR044150">
    <property type="entry name" value="HDAC_classIV"/>
</dbReference>
<keyword evidence="2" id="KW-0378">Hydrolase</keyword>